<evidence type="ECO:0000256" key="1">
    <source>
        <dbReference type="SAM" id="MobiDB-lite"/>
    </source>
</evidence>
<feature type="compositionally biased region" description="Acidic residues" evidence="1">
    <location>
        <begin position="465"/>
        <end position="482"/>
    </location>
</feature>
<name>A0A3D8SZ45_9HELO</name>
<sequence>MVYNQSAVPRASPSDPSWNRRDCDVQITSSDGSKAALHTGSPDTEDLARDGQSSSRGIDEANNWFPKSKLSRKQLTTYSAYTINTKKKPPHDGKNSDKFIQEHVSQDQIIERIEELNKGPSALAKKLKLLREQQEQIDSLLTMMLKQEQDRDFTWLLAQFEMSISRLSITRRPRSITAYLSREPAPSFKPSEPTFDLVQAHCPADLSDKANVDINVALNRAIMAKKAWKPRWPKKERPQFSSLRSRRPHVLYSSSVDLEWEMSGRLPLHELSCEPASLELETLPPTEDNNTGKETTLQSPAREEDLPTLRIEIVPQIQRREEVRTGVHTVSELPDDEAEIPPAIQPSLVNLERPTVEDLPPLPPTAGESPIASYGEGISRVYAGAAEYEVDDDSSWHGSFGRLRDIGCGGSSAAGIEPDAQLFSFREREDAPESEEGKNEIPDLVQKLLDEWTPAAGLAGASESESGEEGEDEVEESGNDRN</sequence>
<feature type="region of interest" description="Disordered" evidence="1">
    <location>
        <begin position="280"/>
        <end position="302"/>
    </location>
</feature>
<feature type="region of interest" description="Disordered" evidence="1">
    <location>
        <begin position="407"/>
        <end position="482"/>
    </location>
</feature>
<feature type="compositionally biased region" description="Polar residues" evidence="1">
    <location>
        <begin position="287"/>
        <end position="299"/>
    </location>
</feature>
<feature type="compositionally biased region" description="Basic and acidic residues" evidence="1">
    <location>
        <begin position="425"/>
        <end position="441"/>
    </location>
</feature>
<gene>
    <name evidence="2" type="ORF">BP5796_02729</name>
</gene>
<dbReference type="Proteomes" id="UP000256328">
    <property type="component" value="Unassembled WGS sequence"/>
</dbReference>
<organism evidence="2 3">
    <name type="scientific">Coleophoma crateriformis</name>
    <dbReference type="NCBI Taxonomy" id="565419"/>
    <lineage>
        <taxon>Eukaryota</taxon>
        <taxon>Fungi</taxon>
        <taxon>Dikarya</taxon>
        <taxon>Ascomycota</taxon>
        <taxon>Pezizomycotina</taxon>
        <taxon>Leotiomycetes</taxon>
        <taxon>Helotiales</taxon>
        <taxon>Dermateaceae</taxon>
        <taxon>Coleophoma</taxon>
    </lineage>
</organism>
<dbReference type="EMBL" id="PDLN01000003">
    <property type="protein sequence ID" value="RDW91564.1"/>
    <property type="molecule type" value="Genomic_DNA"/>
</dbReference>
<keyword evidence="3" id="KW-1185">Reference proteome</keyword>
<reference evidence="2 3" key="1">
    <citation type="journal article" date="2018" name="IMA Fungus">
        <title>IMA Genome-F 9: Draft genome sequence of Annulohypoxylon stygium, Aspergillus mulundensis, Berkeleyomyces basicola (syn. Thielaviopsis basicola), Ceratocystis smalleyi, two Cercospora beticola strains, Coleophoma cylindrospora, Fusarium fracticaudum, Phialophora cf. hyalina, and Morchella septimelata.</title>
        <authorList>
            <person name="Wingfield B.D."/>
            <person name="Bills G.F."/>
            <person name="Dong Y."/>
            <person name="Huang W."/>
            <person name="Nel W.J."/>
            <person name="Swalarsk-Parry B.S."/>
            <person name="Vaghefi N."/>
            <person name="Wilken P.M."/>
            <person name="An Z."/>
            <person name="de Beer Z.W."/>
            <person name="De Vos L."/>
            <person name="Chen L."/>
            <person name="Duong T.A."/>
            <person name="Gao Y."/>
            <person name="Hammerbacher A."/>
            <person name="Kikkert J.R."/>
            <person name="Li Y."/>
            <person name="Li H."/>
            <person name="Li K."/>
            <person name="Li Q."/>
            <person name="Liu X."/>
            <person name="Ma X."/>
            <person name="Naidoo K."/>
            <person name="Pethybridge S.J."/>
            <person name="Sun J."/>
            <person name="Steenkamp E.T."/>
            <person name="van der Nest M.A."/>
            <person name="van Wyk S."/>
            <person name="Wingfield M.J."/>
            <person name="Xiong C."/>
            <person name="Yue Q."/>
            <person name="Zhang X."/>
        </authorList>
    </citation>
    <scope>NUCLEOTIDE SEQUENCE [LARGE SCALE GENOMIC DNA]</scope>
    <source>
        <strain evidence="2 3">BP5796</strain>
    </source>
</reference>
<proteinExistence type="predicted"/>
<evidence type="ECO:0000313" key="2">
    <source>
        <dbReference type="EMBL" id="RDW91564.1"/>
    </source>
</evidence>
<evidence type="ECO:0000313" key="3">
    <source>
        <dbReference type="Proteomes" id="UP000256328"/>
    </source>
</evidence>
<feature type="compositionally biased region" description="Low complexity" evidence="1">
    <location>
        <begin position="455"/>
        <end position="464"/>
    </location>
</feature>
<accession>A0A3D8SZ45</accession>
<protein>
    <submittedName>
        <fullName evidence="2">Uncharacterized protein</fullName>
    </submittedName>
</protein>
<dbReference type="AlphaFoldDB" id="A0A3D8SZ45"/>
<comment type="caution">
    <text evidence="2">The sequence shown here is derived from an EMBL/GenBank/DDBJ whole genome shotgun (WGS) entry which is preliminary data.</text>
</comment>
<feature type="region of interest" description="Disordered" evidence="1">
    <location>
        <begin position="1"/>
        <end position="63"/>
    </location>
</feature>